<dbReference type="Proteomes" id="UP000230556">
    <property type="component" value="Unassembled WGS sequence"/>
</dbReference>
<name>A0A2M7FMN6_9BACT</name>
<dbReference type="CDD" id="cd02644">
    <property type="entry name" value="R3H_jag"/>
    <property type="match status" value="1"/>
</dbReference>
<dbReference type="SMART" id="SM00393">
    <property type="entry name" value="R3H"/>
    <property type="match status" value="1"/>
</dbReference>
<dbReference type="GO" id="GO:0003723">
    <property type="term" value="F:RNA binding"/>
    <property type="evidence" value="ECO:0007669"/>
    <property type="project" value="InterPro"/>
</dbReference>
<dbReference type="CDD" id="cd02414">
    <property type="entry name" value="KH-II_Jag"/>
    <property type="match status" value="1"/>
</dbReference>
<protein>
    <recommendedName>
        <fullName evidence="1">R3H domain-containing protein</fullName>
    </recommendedName>
</protein>
<dbReference type="InterPro" id="IPR036867">
    <property type="entry name" value="R3H_dom_sf"/>
</dbReference>
<evidence type="ECO:0000313" key="2">
    <source>
        <dbReference type="EMBL" id="PIW06937.1"/>
    </source>
</evidence>
<dbReference type="AlphaFoldDB" id="A0A2M7FMN6"/>
<dbReference type="Gene3D" id="3.30.300.20">
    <property type="match status" value="1"/>
</dbReference>
<proteinExistence type="predicted"/>
<reference evidence="3" key="1">
    <citation type="submission" date="2017-09" db="EMBL/GenBank/DDBJ databases">
        <title>Depth-based differentiation of microbial function through sediment-hosted aquifers and enrichment of novel symbionts in the deep terrestrial subsurface.</title>
        <authorList>
            <person name="Probst A.J."/>
            <person name="Ladd B."/>
            <person name="Jarett J.K."/>
            <person name="Geller-Mcgrath D.E."/>
            <person name="Sieber C.M.K."/>
            <person name="Emerson J.B."/>
            <person name="Anantharaman K."/>
            <person name="Thomas B.C."/>
            <person name="Malmstrom R."/>
            <person name="Stieglmeier M."/>
            <person name="Klingl A."/>
            <person name="Woyke T."/>
            <person name="Ryan C.M."/>
            <person name="Banfield J.F."/>
        </authorList>
    </citation>
    <scope>NUCLEOTIDE SEQUENCE [LARGE SCALE GENOMIC DNA]</scope>
</reference>
<comment type="caution">
    <text evidence="2">The sequence shown here is derived from an EMBL/GenBank/DDBJ whole genome shotgun (WGS) entry which is preliminary data.</text>
</comment>
<dbReference type="InterPro" id="IPR015946">
    <property type="entry name" value="KH_dom-like_a/b"/>
</dbReference>
<dbReference type="InterPro" id="IPR001374">
    <property type="entry name" value="R3H_dom"/>
</dbReference>
<feature type="domain" description="R3H" evidence="1">
    <location>
        <begin position="83"/>
        <end position="149"/>
    </location>
</feature>
<organism evidence="2 3">
    <name type="scientific">Candidatus Collierbacteria bacterium CG17_big_fil_post_rev_8_21_14_2_50_45_7</name>
    <dbReference type="NCBI Taxonomy" id="1974536"/>
    <lineage>
        <taxon>Bacteria</taxon>
        <taxon>Candidatus Collieribacteriota</taxon>
    </lineage>
</organism>
<dbReference type="PANTHER" id="PTHR35800">
    <property type="entry name" value="PROTEIN JAG"/>
    <property type="match status" value="1"/>
</dbReference>
<dbReference type="Pfam" id="PF13083">
    <property type="entry name" value="KH_KhpA-B"/>
    <property type="match status" value="1"/>
</dbReference>
<dbReference type="SUPFAM" id="SSF82708">
    <property type="entry name" value="R3H domain"/>
    <property type="match status" value="1"/>
</dbReference>
<dbReference type="PANTHER" id="PTHR35800:SF1">
    <property type="entry name" value="RNA-BINDING PROTEIN KHPB"/>
    <property type="match status" value="1"/>
</dbReference>
<evidence type="ECO:0000313" key="3">
    <source>
        <dbReference type="Proteomes" id="UP000230556"/>
    </source>
</evidence>
<dbReference type="Pfam" id="PF01424">
    <property type="entry name" value="R3H"/>
    <property type="match status" value="1"/>
</dbReference>
<gene>
    <name evidence="2" type="ORF">COW38_03920</name>
</gene>
<dbReference type="InterPro" id="IPR034079">
    <property type="entry name" value="R3H_KhpB"/>
</dbReference>
<sequence>MTSEETQKIEELLAIFDIAPDQITIEETNELVTITVNIDELEAGRLIGRFAQTLDSLQLIISLMINKGETHRHVLLDVAGYRARRLTTLETMVANTKNQVQETRQPHTLPPLSSTERRQVHLMLQDDAQFTSYSEGYGQDRRLFIAPKSE</sequence>
<dbReference type="EMBL" id="PFFO01000170">
    <property type="protein sequence ID" value="PIW06937.1"/>
    <property type="molecule type" value="Genomic_DNA"/>
</dbReference>
<dbReference type="PROSITE" id="PS51061">
    <property type="entry name" value="R3H"/>
    <property type="match status" value="1"/>
</dbReference>
<dbReference type="Gene3D" id="3.30.1370.50">
    <property type="entry name" value="R3H-like domain"/>
    <property type="match status" value="1"/>
</dbReference>
<accession>A0A2M7FMN6</accession>
<dbReference type="InterPro" id="IPR039247">
    <property type="entry name" value="KhpB"/>
</dbReference>
<dbReference type="InterPro" id="IPR038008">
    <property type="entry name" value="Jag_KH"/>
</dbReference>
<evidence type="ECO:0000259" key="1">
    <source>
        <dbReference type="PROSITE" id="PS51061"/>
    </source>
</evidence>